<sequence>MTDRFRIRRLGVADAEAFRAMRLEALAAHPEAFGSSVAEEAAQPAGVFTARIADGAVFGGWLDGAEEMAGIMALAVPQAEKQRHKGLLWGVYLRPAARGSGLAPALLRAVLVHARQHVEEVRLSVTRGNAAARALYRRAGFADWALETRALKIGATYHDEHLMVLRF</sequence>
<feature type="domain" description="N-acetyltransferase" evidence="1">
    <location>
        <begin position="5"/>
        <end position="167"/>
    </location>
</feature>
<dbReference type="RefSeq" id="WP_120008515.1">
    <property type="nucleotide sequence ID" value="NZ_JALBUU010000004.1"/>
</dbReference>
<keyword evidence="3" id="KW-1185">Reference proteome</keyword>
<proteinExistence type="predicted"/>
<dbReference type="Proteomes" id="UP001201985">
    <property type="component" value="Unassembled WGS sequence"/>
</dbReference>
<dbReference type="InterPro" id="IPR016181">
    <property type="entry name" value="Acyl_CoA_acyltransferase"/>
</dbReference>
<dbReference type="InterPro" id="IPR000182">
    <property type="entry name" value="GNAT_dom"/>
</dbReference>
<dbReference type="PROSITE" id="PS51186">
    <property type="entry name" value="GNAT"/>
    <property type="match status" value="1"/>
</dbReference>
<dbReference type="EMBL" id="JALBUU010000004">
    <property type="protein sequence ID" value="MCI0754698.1"/>
    <property type="molecule type" value="Genomic_DNA"/>
</dbReference>
<reference evidence="2 3" key="1">
    <citation type="submission" date="2022-03" db="EMBL/GenBank/DDBJ databases">
        <title>Complete genome analysis of Roseomonas KG 17.1 : a prolific producer of plant growth promoters.</title>
        <authorList>
            <person name="Saadouli I."/>
            <person name="Najjari A."/>
            <person name="Mosbah A."/>
            <person name="Ouzari H.I."/>
        </authorList>
    </citation>
    <scope>NUCLEOTIDE SEQUENCE [LARGE SCALE GENOMIC DNA]</scope>
    <source>
        <strain evidence="2 3">KG17-1</strain>
    </source>
</reference>
<evidence type="ECO:0000313" key="3">
    <source>
        <dbReference type="Proteomes" id="UP001201985"/>
    </source>
</evidence>
<evidence type="ECO:0000313" key="2">
    <source>
        <dbReference type="EMBL" id="MCI0754698.1"/>
    </source>
</evidence>
<comment type="caution">
    <text evidence="2">The sequence shown here is derived from an EMBL/GenBank/DDBJ whole genome shotgun (WGS) entry which is preliminary data.</text>
</comment>
<dbReference type="Gene3D" id="3.40.630.30">
    <property type="match status" value="1"/>
</dbReference>
<accession>A0ABS9W5X3</accession>
<gene>
    <name evidence="2" type="ORF">MON41_13110</name>
</gene>
<evidence type="ECO:0000259" key="1">
    <source>
        <dbReference type="PROSITE" id="PS51186"/>
    </source>
</evidence>
<name>A0ABS9W5X3_9PROT</name>
<dbReference type="SUPFAM" id="SSF55729">
    <property type="entry name" value="Acyl-CoA N-acyltransferases (Nat)"/>
    <property type="match status" value="1"/>
</dbReference>
<protein>
    <submittedName>
        <fullName evidence="2">GNAT family N-acetyltransferase</fullName>
    </submittedName>
</protein>
<organism evidence="2 3">
    <name type="scientific">Teichococcus vastitatis</name>
    <dbReference type="NCBI Taxonomy" id="2307076"/>
    <lineage>
        <taxon>Bacteria</taxon>
        <taxon>Pseudomonadati</taxon>
        <taxon>Pseudomonadota</taxon>
        <taxon>Alphaproteobacteria</taxon>
        <taxon>Acetobacterales</taxon>
        <taxon>Roseomonadaceae</taxon>
        <taxon>Roseomonas</taxon>
    </lineage>
</organism>
<dbReference type="Pfam" id="PF00583">
    <property type="entry name" value="Acetyltransf_1"/>
    <property type="match status" value="1"/>
</dbReference>